<evidence type="ECO:0000256" key="1">
    <source>
        <dbReference type="SAM" id="MobiDB-lite"/>
    </source>
</evidence>
<feature type="region of interest" description="Disordered" evidence="1">
    <location>
        <begin position="64"/>
        <end position="90"/>
    </location>
</feature>
<reference evidence="2 3" key="1">
    <citation type="submission" date="2020-03" db="EMBL/GenBank/DDBJ databases">
        <authorList>
            <consortium name="Genoscope - CEA"/>
            <person name="William W."/>
        </authorList>
    </citation>
    <scope>NUCLEOTIDE SEQUENCE [LARGE SCALE GENOMIC DNA]</scope>
    <source>
        <strain evidence="3">DSM 16959</strain>
    </source>
</reference>
<protein>
    <submittedName>
        <fullName evidence="2">Uncharacterized protein</fullName>
    </submittedName>
</protein>
<evidence type="ECO:0000313" key="3">
    <source>
        <dbReference type="Proteomes" id="UP000515733"/>
    </source>
</evidence>
<dbReference type="Proteomes" id="UP000515733">
    <property type="component" value="Chromosome"/>
</dbReference>
<dbReference type="AlphaFoldDB" id="A0A6S6XWX4"/>
<keyword evidence="3" id="KW-1185">Reference proteome</keyword>
<organism evidence="2 3">
    <name type="scientific">Denitratisoma oestradiolicum</name>
    <dbReference type="NCBI Taxonomy" id="311182"/>
    <lineage>
        <taxon>Bacteria</taxon>
        <taxon>Pseudomonadati</taxon>
        <taxon>Pseudomonadota</taxon>
        <taxon>Betaproteobacteria</taxon>
        <taxon>Nitrosomonadales</taxon>
        <taxon>Sterolibacteriaceae</taxon>
        <taxon>Denitratisoma</taxon>
    </lineage>
</organism>
<name>A0A6S6XWX4_9PROT</name>
<dbReference type="EMBL" id="LR778301">
    <property type="protein sequence ID" value="CAB1368773.1"/>
    <property type="molecule type" value="Genomic_DNA"/>
</dbReference>
<accession>A0A6S6XWX4</accession>
<evidence type="ECO:0000313" key="2">
    <source>
        <dbReference type="EMBL" id="CAB1368773.1"/>
    </source>
</evidence>
<dbReference type="KEGG" id="doe:DENOEST_1608"/>
<sequence>MWNGWALTAKTLAEIQESDVRKMLDALADDMATLDRDHLKDFIGTLIEGIYLDPATRAGRSVIGSPSEVGLSWRPHGDSNPGSHRERVLS</sequence>
<gene>
    <name evidence="2" type="ORF">DENOEST_1608</name>
</gene>
<proteinExistence type="predicted"/>